<dbReference type="Gene3D" id="2.30.280.10">
    <property type="entry name" value="SRA-YDG"/>
    <property type="match status" value="1"/>
</dbReference>
<dbReference type="EMBL" id="CAMGYJ010000005">
    <property type="protein sequence ID" value="CAI0421398.1"/>
    <property type="molecule type" value="Genomic_DNA"/>
</dbReference>
<dbReference type="PANTHER" id="PTHR45660">
    <property type="entry name" value="HISTONE-LYSINE N-METHYLTRANSFERASE SETMAR"/>
    <property type="match status" value="1"/>
</dbReference>
<dbReference type="Proteomes" id="UP001154282">
    <property type="component" value="Unassembled WGS sequence"/>
</dbReference>
<keyword evidence="7 9" id="KW-0539">Nucleus</keyword>
<dbReference type="SMART" id="SM00468">
    <property type="entry name" value="PreSET"/>
    <property type="match status" value="1"/>
</dbReference>
<comment type="subcellular location">
    <subcellularLocation>
        <location evidence="1">Chromosome</location>
        <location evidence="1">Centromere</location>
    </subcellularLocation>
    <subcellularLocation>
        <location evidence="9">Nucleus</location>
    </subcellularLocation>
</comment>
<dbReference type="PROSITE" id="PS51575">
    <property type="entry name" value="SAM_MT43_SUVAR39_2"/>
    <property type="match status" value="1"/>
</dbReference>
<evidence type="ECO:0000256" key="1">
    <source>
        <dbReference type="ARBA" id="ARBA00004584"/>
    </source>
</evidence>
<dbReference type="InterPro" id="IPR051357">
    <property type="entry name" value="H3K9_HMTase_SUVAR3-9"/>
</dbReference>
<keyword evidence="16" id="KW-1185">Reference proteome</keyword>
<dbReference type="Pfam" id="PF00856">
    <property type="entry name" value="SET"/>
    <property type="match status" value="1"/>
</dbReference>
<evidence type="ECO:0000259" key="12">
    <source>
        <dbReference type="PROSITE" id="PS50867"/>
    </source>
</evidence>
<evidence type="ECO:0000259" key="11">
    <source>
        <dbReference type="PROSITE" id="PS50280"/>
    </source>
</evidence>
<dbReference type="GO" id="GO:0000775">
    <property type="term" value="C:chromosome, centromeric region"/>
    <property type="evidence" value="ECO:0007669"/>
    <property type="project" value="UniProtKB-SubCell"/>
</dbReference>
<dbReference type="PROSITE" id="PS50280">
    <property type="entry name" value="SET"/>
    <property type="match status" value="1"/>
</dbReference>
<dbReference type="Pfam" id="PF02182">
    <property type="entry name" value="SAD_SRA"/>
    <property type="match status" value="1"/>
</dbReference>
<proteinExistence type="predicted"/>
<dbReference type="InterPro" id="IPR003105">
    <property type="entry name" value="SRA_YDG"/>
</dbReference>
<dbReference type="GO" id="GO:0032259">
    <property type="term" value="P:methylation"/>
    <property type="evidence" value="ECO:0007669"/>
    <property type="project" value="UniProtKB-KW"/>
</dbReference>
<protein>
    <submittedName>
        <fullName evidence="15">Uncharacterized protein</fullName>
    </submittedName>
</protein>
<dbReference type="InterPro" id="IPR025794">
    <property type="entry name" value="H3-K9-MeTrfase_plant"/>
</dbReference>
<dbReference type="InterPro" id="IPR015947">
    <property type="entry name" value="PUA-like_sf"/>
</dbReference>
<dbReference type="GO" id="GO:0003690">
    <property type="term" value="F:double-stranded DNA binding"/>
    <property type="evidence" value="ECO:0007669"/>
    <property type="project" value="TreeGrafter"/>
</dbReference>
<evidence type="ECO:0000259" key="14">
    <source>
        <dbReference type="PROSITE" id="PS51015"/>
    </source>
</evidence>
<evidence type="ECO:0000256" key="4">
    <source>
        <dbReference type="ARBA" id="ARBA00022679"/>
    </source>
</evidence>
<keyword evidence="6" id="KW-0156">Chromatin regulator</keyword>
<feature type="region of interest" description="Disordered" evidence="10">
    <location>
        <begin position="1"/>
        <end position="21"/>
    </location>
</feature>
<feature type="domain" description="YDG" evidence="14">
    <location>
        <begin position="213"/>
        <end position="360"/>
    </location>
</feature>
<keyword evidence="2" id="KW-0158">Chromosome</keyword>
<feature type="domain" description="SET" evidence="11">
    <location>
        <begin position="500"/>
        <end position="643"/>
    </location>
</feature>
<dbReference type="PANTHER" id="PTHR45660:SF73">
    <property type="entry name" value="HISTONE-LYSINE N-METHYLTRANSFERASE, H3 LYSINE-9 SPECIFIC SUVH1"/>
    <property type="match status" value="1"/>
</dbReference>
<dbReference type="AlphaFoldDB" id="A0AAV0KI56"/>
<keyword evidence="3" id="KW-0489">Methyltransferase</keyword>
<comment type="caution">
    <text evidence="15">The sequence shown here is derived from an EMBL/GenBank/DDBJ whole genome shotgun (WGS) entry which is preliminary data.</text>
</comment>
<evidence type="ECO:0000259" key="13">
    <source>
        <dbReference type="PROSITE" id="PS50868"/>
    </source>
</evidence>
<dbReference type="InterPro" id="IPR003616">
    <property type="entry name" value="Post-SET_dom"/>
</dbReference>
<feature type="domain" description="Pre-SET" evidence="12">
    <location>
        <begin position="436"/>
        <end position="497"/>
    </location>
</feature>
<dbReference type="SMART" id="SM00466">
    <property type="entry name" value="SRA"/>
    <property type="match status" value="1"/>
</dbReference>
<evidence type="ECO:0000313" key="15">
    <source>
        <dbReference type="EMBL" id="CAI0421398.1"/>
    </source>
</evidence>
<dbReference type="SUPFAM" id="SSF82199">
    <property type="entry name" value="SET domain"/>
    <property type="match status" value="1"/>
</dbReference>
<evidence type="ECO:0000256" key="8">
    <source>
        <dbReference type="ARBA" id="ARBA00023328"/>
    </source>
</evidence>
<evidence type="ECO:0000256" key="10">
    <source>
        <dbReference type="SAM" id="MobiDB-lite"/>
    </source>
</evidence>
<dbReference type="Gene3D" id="2.170.270.10">
    <property type="entry name" value="SET domain"/>
    <property type="match status" value="1"/>
</dbReference>
<dbReference type="PROSITE" id="PS51015">
    <property type="entry name" value="YDG"/>
    <property type="match status" value="1"/>
</dbReference>
<dbReference type="SUPFAM" id="SSF88697">
    <property type="entry name" value="PUA domain-like"/>
    <property type="match status" value="1"/>
</dbReference>
<organism evidence="15 16">
    <name type="scientific">Linum tenue</name>
    <dbReference type="NCBI Taxonomy" id="586396"/>
    <lineage>
        <taxon>Eukaryota</taxon>
        <taxon>Viridiplantae</taxon>
        <taxon>Streptophyta</taxon>
        <taxon>Embryophyta</taxon>
        <taxon>Tracheophyta</taxon>
        <taxon>Spermatophyta</taxon>
        <taxon>Magnoliopsida</taxon>
        <taxon>eudicotyledons</taxon>
        <taxon>Gunneridae</taxon>
        <taxon>Pentapetalae</taxon>
        <taxon>rosids</taxon>
        <taxon>fabids</taxon>
        <taxon>Malpighiales</taxon>
        <taxon>Linaceae</taxon>
        <taxon>Linum</taxon>
    </lineage>
</organism>
<dbReference type="InterPro" id="IPR001214">
    <property type="entry name" value="SET_dom"/>
</dbReference>
<dbReference type="InterPro" id="IPR007728">
    <property type="entry name" value="Pre-SET_dom"/>
</dbReference>
<feature type="compositionally biased region" description="Pro residues" evidence="10">
    <location>
        <begin position="72"/>
        <end position="82"/>
    </location>
</feature>
<keyword evidence="8" id="KW-0137">Centromere</keyword>
<sequence>MEGGSGAFNSTPSPGSFDKSRVFDVKPLRTLTPVFPSNPQGPPFVCSPPFGPYPPGFAPFYPFSPQQGGGPDPSPPPQPPAVPLRSFRAPEPSSHENGTGGGSYSEPPKRAGRRPAVRTIPIAKRAKRGPDDFLLPAPNDSVVLGITQAQKEDGDRGTVLSILMRFDALRRKVGQLEDVKDSQHNGNAKRADLKASAILMSNSIRTNTKKRTGHVPGVEIGDIFFFRMEMCLVGLHAQSMAGIDYLIVRGDREEEPLATSIVSSGYYDNAADDTDILIYSGHGGSSNKNKEASDQKLVRGNLALERSLQKGNEVRVIRGLKDANSPTTKIYVYDGLYTIQESWVEKAKTGCNIFKYKIVRMSGQPGGFSVWKSVAQWKESVSSRVGLILHDLTLAAETIPVALVNDVDGERGPTCFTYLASVRYSKSFKLSHQTSFACNCRNACQSGDENCACMTKNGGQTPYIGNGVLVCRKPLVYECGPTCPCTANCKNRVSQTGLKVHLEVFKTKDRGWGLRSWDPIRAGTFICIYAGEATNKAISGEVGDSGDYVFDTTRVYDSFRWNCEPGFIEEDLIDTNEEYDMPYPLVISARNVGNVARFMNHSCEPNTFWQPVVYENNSETYLNVAFFAMRHIPPMTELTYDYGTPRDDVPGGSNGHGRMRCLCGSTRCKGYFV</sequence>
<dbReference type="GO" id="GO:0008270">
    <property type="term" value="F:zinc ion binding"/>
    <property type="evidence" value="ECO:0007669"/>
    <property type="project" value="InterPro"/>
</dbReference>
<keyword evidence="4" id="KW-0808">Transferase</keyword>
<evidence type="ECO:0000256" key="7">
    <source>
        <dbReference type="ARBA" id="ARBA00023242"/>
    </source>
</evidence>
<evidence type="ECO:0000256" key="2">
    <source>
        <dbReference type="ARBA" id="ARBA00022454"/>
    </source>
</evidence>
<evidence type="ECO:0000313" key="16">
    <source>
        <dbReference type="Proteomes" id="UP001154282"/>
    </source>
</evidence>
<evidence type="ECO:0000256" key="6">
    <source>
        <dbReference type="ARBA" id="ARBA00022853"/>
    </source>
</evidence>
<evidence type="ECO:0000256" key="3">
    <source>
        <dbReference type="ARBA" id="ARBA00022603"/>
    </source>
</evidence>
<dbReference type="GO" id="GO:0042054">
    <property type="term" value="F:histone methyltransferase activity"/>
    <property type="evidence" value="ECO:0007669"/>
    <property type="project" value="InterPro"/>
</dbReference>
<evidence type="ECO:0000256" key="5">
    <source>
        <dbReference type="ARBA" id="ARBA00022691"/>
    </source>
</evidence>
<dbReference type="SMART" id="SM00317">
    <property type="entry name" value="SET"/>
    <property type="match status" value="1"/>
</dbReference>
<name>A0AAV0KI56_9ROSI</name>
<dbReference type="FunFam" id="2.30.280.10:FF:000003">
    <property type="entry name" value="Histone-lysine N-methyltransferase, H3 lysine-9 specific SUVH5"/>
    <property type="match status" value="1"/>
</dbReference>
<evidence type="ECO:0000256" key="9">
    <source>
        <dbReference type="PROSITE-ProRule" id="PRU00358"/>
    </source>
</evidence>
<dbReference type="Pfam" id="PF05033">
    <property type="entry name" value="Pre-SET"/>
    <property type="match status" value="1"/>
</dbReference>
<dbReference type="PROSITE" id="PS50868">
    <property type="entry name" value="POST_SET"/>
    <property type="match status" value="1"/>
</dbReference>
<dbReference type="InterPro" id="IPR046341">
    <property type="entry name" value="SET_dom_sf"/>
</dbReference>
<accession>A0AAV0KI56</accession>
<dbReference type="InterPro" id="IPR036987">
    <property type="entry name" value="SRA-YDG_sf"/>
</dbReference>
<dbReference type="PROSITE" id="PS50867">
    <property type="entry name" value="PRE_SET"/>
    <property type="match status" value="1"/>
</dbReference>
<gene>
    <name evidence="15" type="ORF">LITE_LOCUS18722</name>
</gene>
<dbReference type="GO" id="GO:0005634">
    <property type="term" value="C:nucleus"/>
    <property type="evidence" value="ECO:0007669"/>
    <property type="project" value="UniProtKB-SubCell"/>
</dbReference>
<feature type="domain" description="Post-SET" evidence="13">
    <location>
        <begin position="657"/>
        <end position="673"/>
    </location>
</feature>
<reference evidence="15" key="1">
    <citation type="submission" date="2022-08" db="EMBL/GenBank/DDBJ databases">
        <authorList>
            <person name="Gutierrez-Valencia J."/>
        </authorList>
    </citation>
    <scope>NUCLEOTIDE SEQUENCE</scope>
</reference>
<keyword evidence="5" id="KW-0949">S-adenosyl-L-methionine</keyword>
<feature type="region of interest" description="Disordered" evidence="10">
    <location>
        <begin position="56"/>
        <end position="116"/>
    </location>
</feature>